<name>A0AAN6PMS4_9PEZI</name>
<feature type="region of interest" description="Disordered" evidence="1">
    <location>
        <begin position="43"/>
        <end position="126"/>
    </location>
</feature>
<dbReference type="AlphaFoldDB" id="A0AAN6PMS4"/>
<feature type="compositionally biased region" description="Polar residues" evidence="1">
    <location>
        <begin position="76"/>
        <end position="87"/>
    </location>
</feature>
<protein>
    <submittedName>
        <fullName evidence="2">Uncharacterized protein</fullName>
    </submittedName>
</protein>
<evidence type="ECO:0000313" key="3">
    <source>
        <dbReference type="Proteomes" id="UP001303115"/>
    </source>
</evidence>
<feature type="compositionally biased region" description="Low complexity" evidence="1">
    <location>
        <begin position="102"/>
        <end position="123"/>
    </location>
</feature>
<feature type="region of interest" description="Disordered" evidence="1">
    <location>
        <begin position="307"/>
        <end position="327"/>
    </location>
</feature>
<keyword evidence="3" id="KW-1185">Reference proteome</keyword>
<organism evidence="2 3">
    <name type="scientific">Parachaetomium inaequale</name>
    <dbReference type="NCBI Taxonomy" id="2588326"/>
    <lineage>
        <taxon>Eukaryota</taxon>
        <taxon>Fungi</taxon>
        <taxon>Dikarya</taxon>
        <taxon>Ascomycota</taxon>
        <taxon>Pezizomycotina</taxon>
        <taxon>Sordariomycetes</taxon>
        <taxon>Sordariomycetidae</taxon>
        <taxon>Sordariales</taxon>
        <taxon>Chaetomiaceae</taxon>
        <taxon>Parachaetomium</taxon>
    </lineage>
</organism>
<reference evidence="3" key="1">
    <citation type="journal article" date="2023" name="Mol. Phylogenet. Evol.">
        <title>Genome-scale phylogeny and comparative genomics of the fungal order Sordariales.</title>
        <authorList>
            <person name="Hensen N."/>
            <person name="Bonometti L."/>
            <person name="Westerberg I."/>
            <person name="Brannstrom I.O."/>
            <person name="Guillou S."/>
            <person name="Cros-Aarteil S."/>
            <person name="Calhoun S."/>
            <person name="Haridas S."/>
            <person name="Kuo A."/>
            <person name="Mondo S."/>
            <person name="Pangilinan J."/>
            <person name="Riley R."/>
            <person name="LaButti K."/>
            <person name="Andreopoulos B."/>
            <person name="Lipzen A."/>
            <person name="Chen C."/>
            <person name="Yan M."/>
            <person name="Daum C."/>
            <person name="Ng V."/>
            <person name="Clum A."/>
            <person name="Steindorff A."/>
            <person name="Ohm R.A."/>
            <person name="Martin F."/>
            <person name="Silar P."/>
            <person name="Natvig D.O."/>
            <person name="Lalanne C."/>
            <person name="Gautier V."/>
            <person name="Ament-Velasquez S.L."/>
            <person name="Kruys A."/>
            <person name="Hutchinson M.I."/>
            <person name="Powell A.J."/>
            <person name="Barry K."/>
            <person name="Miller A.N."/>
            <person name="Grigoriev I.V."/>
            <person name="Debuchy R."/>
            <person name="Gladieux P."/>
            <person name="Hiltunen Thoren M."/>
            <person name="Johannesson H."/>
        </authorList>
    </citation>
    <scope>NUCLEOTIDE SEQUENCE [LARGE SCALE GENOMIC DNA]</scope>
    <source>
        <strain evidence="3">CBS 284.82</strain>
    </source>
</reference>
<comment type="caution">
    <text evidence="2">The sequence shown here is derived from an EMBL/GenBank/DDBJ whole genome shotgun (WGS) entry which is preliminary data.</text>
</comment>
<sequence length="408" mass="45498">MGGRFSKVSCSCTINCNPHAVVHDHSNGTGHCPRCNHLRRLRPGAESRASAASTSTEYLPRPRYRASPNPDLIRQLATSNTSLPRQQASRRARYNPQVYDADSLPPLSSTPIPSPSPSLSDSTTIRRGERAIERALARLGLEDAATGAAARDANNRNNNDNIGNGNHWAGDRGWAEVLEDIGPPPTPSNLSQESTAVWRGSESGSLTGTSVYGLSDSESGSGKTEALIADDRLDMRIIRINDMLKERLRMGHPWLYLTPPSYLLFEGYFINQAQRLNNLADRVMEQDIRIGLLKEHLIEQRRLLLAEQPPGGSTGPGVDGSGLPGDDEGSWEAGEQIMLVNAPSSPADWERQKADLWQQLQWHKDDYNKLHQQLCSRTWEVRQQADKLDEQRNRYDYLCQKIEERRCT</sequence>
<proteinExistence type="predicted"/>
<feature type="compositionally biased region" description="Low complexity" evidence="1">
    <location>
        <begin position="46"/>
        <end position="57"/>
    </location>
</feature>
<evidence type="ECO:0000256" key="1">
    <source>
        <dbReference type="SAM" id="MobiDB-lite"/>
    </source>
</evidence>
<accession>A0AAN6PMS4</accession>
<dbReference type="Proteomes" id="UP001303115">
    <property type="component" value="Unassembled WGS sequence"/>
</dbReference>
<feature type="compositionally biased region" description="Gly residues" evidence="1">
    <location>
        <begin position="312"/>
        <end position="323"/>
    </location>
</feature>
<gene>
    <name evidence="2" type="ORF">C8A01DRAFT_32036</name>
</gene>
<dbReference type="EMBL" id="MU854323">
    <property type="protein sequence ID" value="KAK4043938.1"/>
    <property type="molecule type" value="Genomic_DNA"/>
</dbReference>
<evidence type="ECO:0000313" key="2">
    <source>
        <dbReference type="EMBL" id="KAK4043938.1"/>
    </source>
</evidence>